<protein>
    <recommendedName>
        <fullName evidence="3">DUF1102 domain-containing protein</fullName>
    </recommendedName>
</protein>
<keyword evidence="2" id="KW-1185">Reference proteome</keyword>
<evidence type="ECO:0000313" key="2">
    <source>
        <dbReference type="Proteomes" id="UP001210528"/>
    </source>
</evidence>
<accession>A0ABT4Z845</accession>
<dbReference type="RefSeq" id="WP_271903229.1">
    <property type="nucleotide sequence ID" value="NZ_JAQLTV010000002.1"/>
</dbReference>
<proteinExistence type="predicted"/>
<evidence type="ECO:0000313" key="1">
    <source>
        <dbReference type="EMBL" id="MDB2294346.1"/>
    </source>
</evidence>
<name>A0ABT4Z845_HALEZ</name>
<dbReference type="EMBL" id="JAQLUK010000091">
    <property type="protein sequence ID" value="MDB2294346.1"/>
    <property type="molecule type" value="Genomic_DNA"/>
</dbReference>
<evidence type="ECO:0008006" key="3">
    <source>
        <dbReference type="Google" id="ProtNLM"/>
    </source>
</evidence>
<dbReference type="Proteomes" id="UP001210528">
    <property type="component" value="Unassembled WGS sequence"/>
</dbReference>
<organism evidence="1 2">
    <name type="scientific">Halorubrum ezzemoulense</name>
    <name type="common">Halorubrum chaoviator</name>
    <dbReference type="NCBI Taxonomy" id="337243"/>
    <lineage>
        <taxon>Archaea</taxon>
        <taxon>Methanobacteriati</taxon>
        <taxon>Methanobacteriota</taxon>
        <taxon>Stenosarchaea group</taxon>
        <taxon>Halobacteria</taxon>
        <taxon>Halobacteriales</taxon>
        <taxon>Haloferacaceae</taxon>
        <taxon>Halorubrum</taxon>
    </lineage>
</organism>
<sequence length="192" mass="20758">MKRRTFLAGIASASTAGTMVVGSGAFTSVSADRRLSVEVADDNRALLAISERGEGAEGALGRSNKGDDQVTFSFPGRSRQFDNPDLGLGTNSVYEFTQDAGEAGNVSPENGLVRIENRGTQPVVVYSTYRTSSELEIEMFDVEDPDKTALRHDPEELSVGDYMDVGFRIRTHDADVGRFDETLTIVAEKPGE</sequence>
<gene>
    <name evidence="1" type="ORF">PM085_19230</name>
</gene>
<reference evidence="1 2" key="1">
    <citation type="submission" date="2023-01" db="EMBL/GenBank/DDBJ databases">
        <title>Halorubrum ezzemoulense from Santa Pola, Spain.</title>
        <authorList>
            <person name="Feng Y."/>
            <person name="Louyakis A.S."/>
            <person name="Gogarten J.P."/>
        </authorList>
    </citation>
    <scope>NUCLEOTIDE SEQUENCE [LARGE SCALE GENOMIC DNA]</scope>
    <source>
        <strain evidence="1 2">AMM015</strain>
    </source>
</reference>
<comment type="caution">
    <text evidence="1">The sequence shown here is derived from an EMBL/GenBank/DDBJ whole genome shotgun (WGS) entry which is preliminary data.</text>
</comment>